<organism evidence="10 11">
    <name type="scientific">Chryseobacterium gambrini</name>
    <dbReference type="NCBI Taxonomy" id="373672"/>
    <lineage>
        <taxon>Bacteria</taxon>
        <taxon>Pseudomonadati</taxon>
        <taxon>Bacteroidota</taxon>
        <taxon>Flavobacteriia</taxon>
        <taxon>Flavobacteriales</taxon>
        <taxon>Weeksellaceae</taxon>
        <taxon>Chryseobacterium group</taxon>
        <taxon>Chryseobacterium</taxon>
    </lineage>
</organism>
<dbReference type="CDD" id="cd01335">
    <property type="entry name" value="Radical_SAM"/>
    <property type="match status" value="1"/>
</dbReference>
<dbReference type="GO" id="GO:0046872">
    <property type="term" value="F:metal ion binding"/>
    <property type="evidence" value="ECO:0007669"/>
    <property type="project" value="UniProtKB-KW"/>
</dbReference>
<dbReference type="InterPro" id="IPR007197">
    <property type="entry name" value="rSAM"/>
</dbReference>
<dbReference type="PANTHER" id="PTHR21339">
    <property type="entry name" value="RADICAL S-ADENOSYL METHIONINE DOMAIN-CONTAINING PROTEIN 2"/>
    <property type="match status" value="1"/>
</dbReference>
<dbReference type="Gene3D" id="3.20.20.70">
    <property type="entry name" value="Aldolase class I"/>
    <property type="match status" value="1"/>
</dbReference>
<evidence type="ECO:0000256" key="7">
    <source>
        <dbReference type="ARBA" id="ARBA00023118"/>
    </source>
</evidence>
<evidence type="ECO:0000256" key="8">
    <source>
        <dbReference type="ARBA" id="ARBA00039667"/>
    </source>
</evidence>
<dbReference type="SFLD" id="SFLDS00029">
    <property type="entry name" value="Radical_SAM"/>
    <property type="match status" value="1"/>
</dbReference>
<keyword evidence="6" id="KW-0411">Iron-sulfur</keyword>
<accession>A0A1N7JN37</accession>
<keyword evidence="5" id="KW-0408">Iron</keyword>
<dbReference type="SFLD" id="SFLDG01088">
    <property type="entry name" value="antiviral_proteins"/>
    <property type="match status" value="1"/>
</dbReference>
<dbReference type="NCBIfam" id="NF038283">
    <property type="entry name" value="viperin_w_prok"/>
    <property type="match status" value="1"/>
</dbReference>
<dbReference type="RefSeq" id="WP_175608764.1">
    <property type="nucleotide sequence ID" value="NZ_FTOV01000001.1"/>
</dbReference>
<reference evidence="10 11" key="1">
    <citation type="submission" date="2017-01" db="EMBL/GenBank/DDBJ databases">
        <authorList>
            <person name="Mah S.A."/>
            <person name="Swanson W.J."/>
            <person name="Moy G.W."/>
            <person name="Vacquier V.D."/>
        </authorList>
    </citation>
    <scope>NUCLEOTIDE SEQUENCE [LARGE SCALE GENOMIC DNA]</scope>
    <source>
        <strain evidence="10 11">DSM 18014</strain>
    </source>
</reference>
<dbReference type="PROSITE" id="PS51918">
    <property type="entry name" value="RADICAL_SAM"/>
    <property type="match status" value="1"/>
</dbReference>
<dbReference type="STRING" id="373672.SAMN05421785_10112"/>
<evidence type="ECO:0000256" key="3">
    <source>
        <dbReference type="ARBA" id="ARBA00022691"/>
    </source>
</evidence>
<sequence length="291" mass="33739">METSFEGIIPSVNYHLWEPCNMKCRFCFATFQEAKKILPKGHLPKEQSLELIKQIAGMGFKKITFAGGEPTICPWISDLIAAAKESGMTTMLVTNGTKLNETFFKKNQKNLDWIILSIDSLNDTTNIKSGRAFKGKEPLTAEAYKLLIDEIKRYGFQLKINTVVHHLNYNESLMDLILYAQPKRWKVFQVLPMKGENDEHIEEFIISQQQFDHFIANHQFLKDHEILVSEDNSEMKDSYVMIDPAGRFFTNKEGFQEYSRPILEAGAKKAYDEMDYSYRNFLDRGGLYQWD</sequence>
<evidence type="ECO:0000256" key="4">
    <source>
        <dbReference type="ARBA" id="ARBA00022723"/>
    </source>
</evidence>
<dbReference type="InterPro" id="IPR013785">
    <property type="entry name" value="Aldolase_TIM"/>
</dbReference>
<evidence type="ECO:0000256" key="6">
    <source>
        <dbReference type="ARBA" id="ARBA00023014"/>
    </source>
</evidence>
<keyword evidence="4" id="KW-0479">Metal-binding</keyword>
<evidence type="ECO:0000256" key="5">
    <source>
        <dbReference type="ARBA" id="ARBA00023004"/>
    </source>
</evidence>
<proteinExistence type="predicted"/>
<dbReference type="AlphaFoldDB" id="A0A1N7JN37"/>
<keyword evidence="7" id="KW-0051">Antiviral defense</keyword>
<dbReference type="SUPFAM" id="SSF102114">
    <property type="entry name" value="Radical SAM enzymes"/>
    <property type="match status" value="1"/>
</dbReference>
<protein>
    <recommendedName>
        <fullName evidence="8">S-adenosylmethionine-dependent nucleotide dehydratase</fullName>
    </recommendedName>
</protein>
<keyword evidence="3" id="KW-0949">S-adenosyl-L-methionine</keyword>
<dbReference type="Proteomes" id="UP000185781">
    <property type="component" value="Unassembled WGS sequence"/>
</dbReference>
<dbReference type="Pfam" id="PF04055">
    <property type="entry name" value="Radical_SAM"/>
    <property type="match status" value="1"/>
</dbReference>
<evidence type="ECO:0000256" key="1">
    <source>
        <dbReference type="ARBA" id="ARBA00001966"/>
    </source>
</evidence>
<name>A0A1N7JN37_9FLAO</name>
<dbReference type="PANTHER" id="PTHR21339:SF0">
    <property type="entry name" value="S-ADENOSYLMETHIONINE-DEPENDENT NUCLEOTIDE DEHYDRATASE RSAD2"/>
    <property type="match status" value="1"/>
</dbReference>
<evidence type="ECO:0000256" key="2">
    <source>
        <dbReference type="ARBA" id="ARBA00022485"/>
    </source>
</evidence>
<evidence type="ECO:0000259" key="9">
    <source>
        <dbReference type="PROSITE" id="PS51918"/>
    </source>
</evidence>
<evidence type="ECO:0000313" key="11">
    <source>
        <dbReference type="Proteomes" id="UP000185781"/>
    </source>
</evidence>
<dbReference type="GO" id="GO:0051539">
    <property type="term" value="F:4 iron, 4 sulfur cluster binding"/>
    <property type="evidence" value="ECO:0007669"/>
    <property type="project" value="UniProtKB-KW"/>
</dbReference>
<keyword evidence="2" id="KW-0004">4Fe-4S</keyword>
<dbReference type="EMBL" id="FTOV01000001">
    <property type="protein sequence ID" value="SIS50772.1"/>
    <property type="molecule type" value="Genomic_DNA"/>
</dbReference>
<comment type="cofactor">
    <cofactor evidence="1">
        <name>[4Fe-4S] cluster</name>
        <dbReference type="ChEBI" id="CHEBI:49883"/>
    </cofactor>
</comment>
<dbReference type="SFLD" id="SFLDG01067">
    <property type="entry name" value="SPASM/twitch_domain_containing"/>
    <property type="match status" value="1"/>
</dbReference>
<feature type="domain" description="Radical SAM core" evidence="9">
    <location>
        <begin position="4"/>
        <end position="225"/>
    </location>
</feature>
<dbReference type="InterPro" id="IPR051196">
    <property type="entry name" value="RSAD2/Viperin_antiviral"/>
</dbReference>
<evidence type="ECO:0000313" key="10">
    <source>
        <dbReference type="EMBL" id="SIS50772.1"/>
    </source>
</evidence>
<dbReference type="GO" id="GO:0051607">
    <property type="term" value="P:defense response to virus"/>
    <property type="evidence" value="ECO:0007669"/>
    <property type="project" value="UniProtKB-KW"/>
</dbReference>
<dbReference type="InterPro" id="IPR058240">
    <property type="entry name" value="rSAM_sf"/>
</dbReference>
<dbReference type="GO" id="GO:0003824">
    <property type="term" value="F:catalytic activity"/>
    <property type="evidence" value="ECO:0007669"/>
    <property type="project" value="InterPro"/>
</dbReference>
<gene>
    <name evidence="10" type="ORF">SAMN05421785_10112</name>
</gene>